<evidence type="ECO:0000313" key="3">
    <source>
        <dbReference type="Proteomes" id="UP000019442"/>
    </source>
</evidence>
<feature type="transmembrane region" description="Helical" evidence="1">
    <location>
        <begin position="30"/>
        <end position="53"/>
    </location>
</feature>
<protein>
    <submittedName>
        <fullName evidence="2">Uncharacterized protein</fullName>
    </submittedName>
</protein>
<accession>W8KNA4</accession>
<reference evidence="2 3" key="1">
    <citation type="journal article" date="2014" name="J Genomics">
        <title>Draft Genome Sequence of the Extremely Halophilic Phototrophic Purple Sulfur Bacterium Halorhodospira halochloris.</title>
        <authorList>
            <person name="Singh K.S."/>
            <person name="Kirksey J."/>
            <person name="Hoff W.D."/>
            <person name="Deole R."/>
        </authorList>
    </citation>
    <scope>NUCLEOTIDE SEQUENCE [LARGE SCALE GENOMIC DNA]</scope>
    <source>
        <strain evidence="2 3">A</strain>
    </source>
</reference>
<dbReference type="AlphaFoldDB" id="W8KNA4"/>
<dbReference type="KEGG" id="hhc:M911_04645"/>
<dbReference type="HOGENOM" id="CLU_2861517_0_0_6"/>
<dbReference type="RefSeq" id="WP_025280959.1">
    <property type="nucleotide sequence ID" value="NZ_CP007268.1"/>
</dbReference>
<evidence type="ECO:0000256" key="1">
    <source>
        <dbReference type="SAM" id="Phobius"/>
    </source>
</evidence>
<dbReference type="Proteomes" id="UP000019442">
    <property type="component" value="Chromosome"/>
</dbReference>
<dbReference type="OrthoDB" id="5796571at2"/>
<reference evidence="3" key="2">
    <citation type="submission" date="2014-02" db="EMBL/GenBank/DDBJ databases">
        <title>Draft Genome Sequence of extremely halophilic bacteria Halorhodospira halochloris.</title>
        <authorList>
            <person name="Singh K.S."/>
        </authorList>
    </citation>
    <scope>NUCLEOTIDE SEQUENCE [LARGE SCALE GENOMIC DNA]</scope>
    <source>
        <strain evidence="3">A</strain>
    </source>
</reference>
<dbReference type="EMBL" id="CP007268">
    <property type="protein sequence ID" value="AHK80608.1"/>
    <property type="molecule type" value="Genomic_DNA"/>
</dbReference>
<name>W8KNA4_9GAMM</name>
<keyword evidence="1" id="KW-1133">Transmembrane helix</keyword>
<sequence>MRIGIGIGVFLVGLIWLLMRAGNIPLEMSGLGVIGYLSPALLVIVVGLGIFAWGPGSEAETSSD</sequence>
<keyword evidence="1" id="KW-0472">Membrane</keyword>
<organism evidence="2 3">
    <name type="scientific">Ectothiorhodospira haloalkaliphila</name>
    <dbReference type="NCBI Taxonomy" id="421628"/>
    <lineage>
        <taxon>Bacteria</taxon>
        <taxon>Pseudomonadati</taxon>
        <taxon>Pseudomonadota</taxon>
        <taxon>Gammaproteobacteria</taxon>
        <taxon>Chromatiales</taxon>
        <taxon>Ectothiorhodospiraceae</taxon>
        <taxon>Ectothiorhodospira</taxon>
    </lineage>
</organism>
<evidence type="ECO:0000313" key="2">
    <source>
        <dbReference type="EMBL" id="AHK80608.1"/>
    </source>
</evidence>
<keyword evidence="3" id="KW-1185">Reference proteome</keyword>
<proteinExistence type="predicted"/>
<keyword evidence="1" id="KW-0812">Transmembrane</keyword>
<gene>
    <name evidence="2" type="ORF">M911_04645</name>
</gene>